<comment type="caution">
    <text evidence="3">The sequence shown here is derived from an EMBL/GenBank/DDBJ whole genome shotgun (WGS) entry which is preliminary data.</text>
</comment>
<sequence>MDVWQLIERDHANIAQLIHDVPNALGGRSVIRNRERLLDDLIDQLETHAVAVRASLYEPLSRMSETRRLVEDLQGEHEAFMRLLAGLARSRRKDADGWLDAFGDAAFLVDQHLHRHAHELIPAARKLLSREEVARTTRMFIRGKVKALKSRQRSGFGGTGLSDLVVVGAVGAAVGGLALLAWRSGLFGSRDLPSQHSDLAAEVR</sequence>
<name>A0ABQ4S654_9HYPH</name>
<keyword evidence="1" id="KW-0472">Membrane</keyword>
<evidence type="ECO:0000256" key="1">
    <source>
        <dbReference type="SAM" id="Phobius"/>
    </source>
</evidence>
<protein>
    <recommendedName>
        <fullName evidence="2">Hemerythrin-like domain-containing protein</fullName>
    </recommendedName>
</protein>
<reference evidence="3" key="1">
    <citation type="journal article" date="2021" name="Front. Microbiol.">
        <title>Comprehensive Comparative Genomics and Phenotyping of Methylobacterium Species.</title>
        <authorList>
            <person name="Alessa O."/>
            <person name="Ogura Y."/>
            <person name="Fujitani Y."/>
            <person name="Takami H."/>
            <person name="Hayashi T."/>
            <person name="Sahin N."/>
            <person name="Tani A."/>
        </authorList>
    </citation>
    <scope>NUCLEOTIDE SEQUENCE</scope>
    <source>
        <strain evidence="3">DSM 19015</strain>
    </source>
</reference>
<keyword evidence="1" id="KW-1133">Transmembrane helix</keyword>
<gene>
    <name evidence="3" type="ORF">OCOJLMKI_4594</name>
</gene>
<dbReference type="RefSeq" id="WP_238246432.1">
    <property type="nucleotide sequence ID" value="NZ_BPQP01000088.1"/>
</dbReference>
<feature type="domain" description="Hemerythrin-like" evidence="2">
    <location>
        <begin position="5"/>
        <end position="123"/>
    </location>
</feature>
<evidence type="ECO:0000259" key="2">
    <source>
        <dbReference type="Pfam" id="PF01814"/>
    </source>
</evidence>
<proteinExistence type="predicted"/>
<dbReference type="EMBL" id="BPQP01000088">
    <property type="protein sequence ID" value="GJD97364.1"/>
    <property type="molecule type" value="Genomic_DNA"/>
</dbReference>
<feature type="transmembrane region" description="Helical" evidence="1">
    <location>
        <begin position="161"/>
        <end position="182"/>
    </location>
</feature>
<keyword evidence="4" id="KW-1185">Reference proteome</keyword>
<dbReference type="Proteomes" id="UP001055125">
    <property type="component" value="Unassembled WGS sequence"/>
</dbReference>
<evidence type="ECO:0000313" key="4">
    <source>
        <dbReference type="Proteomes" id="UP001055125"/>
    </source>
</evidence>
<reference evidence="3" key="2">
    <citation type="submission" date="2021-08" db="EMBL/GenBank/DDBJ databases">
        <authorList>
            <person name="Tani A."/>
            <person name="Ola A."/>
            <person name="Ogura Y."/>
            <person name="Katsura K."/>
            <person name="Hayashi T."/>
        </authorList>
    </citation>
    <scope>NUCLEOTIDE SEQUENCE</scope>
    <source>
        <strain evidence="3">DSM 19015</strain>
    </source>
</reference>
<dbReference type="Pfam" id="PF01814">
    <property type="entry name" value="Hemerythrin"/>
    <property type="match status" value="1"/>
</dbReference>
<keyword evidence="1" id="KW-0812">Transmembrane</keyword>
<evidence type="ECO:0000313" key="3">
    <source>
        <dbReference type="EMBL" id="GJD97364.1"/>
    </source>
</evidence>
<dbReference type="InterPro" id="IPR012312">
    <property type="entry name" value="Hemerythrin-like"/>
</dbReference>
<accession>A0ABQ4S654</accession>
<organism evidence="3 4">
    <name type="scientific">Methylobacterium iners</name>
    <dbReference type="NCBI Taxonomy" id="418707"/>
    <lineage>
        <taxon>Bacteria</taxon>
        <taxon>Pseudomonadati</taxon>
        <taxon>Pseudomonadota</taxon>
        <taxon>Alphaproteobacteria</taxon>
        <taxon>Hyphomicrobiales</taxon>
        <taxon>Methylobacteriaceae</taxon>
        <taxon>Methylobacterium</taxon>
    </lineage>
</organism>